<keyword evidence="3" id="KW-1185">Reference proteome</keyword>
<protein>
    <recommendedName>
        <fullName evidence="4">ABC transporter permease</fullName>
    </recommendedName>
</protein>
<dbReference type="RefSeq" id="WP_220562341.1">
    <property type="nucleotide sequence ID" value="NZ_CP074133.1"/>
</dbReference>
<keyword evidence="1" id="KW-1133">Transmembrane helix</keyword>
<evidence type="ECO:0000256" key="1">
    <source>
        <dbReference type="SAM" id="Phobius"/>
    </source>
</evidence>
<organism evidence="2 3">
    <name type="scientific">Nocardiopsis changdeensis</name>
    <dbReference type="NCBI Taxonomy" id="2831969"/>
    <lineage>
        <taxon>Bacteria</taxon>
        <taxon>Bacillati</taxon>
        <taxon>Actinomycetota</taxon>
        <taxon>Actinomycetes</taxon>
        <taxon>Streptosporangiales</taxon>
        <taxon>Nocardiopsidaceae</taxon>
        <taxon>Nocardiopsis</taxon>
    </lineage>
</organism>
<dbReference type="Proteomes" id="UP000676079">
    <property type="component" value="Chromosome"/>
</dbReference>
<feature type="transmembrane region" description="Helical" evidence="1">
    <location>
        <begin position="101"/>
        <end position="122"/>
    </location>
</feature>
<feature type="transmembrane region" description="Helical" evidence="1">
    <location>
        <begin position="150"/>
        <end position="176"/>
    </location>
</feature>
<sequence>MSTDFAQRTEHGWWPAWRHQRILVAVAAVALLLAVVGVFFDLPVLRRAADLVLPIERHTFGGDPSLPLLAAAVWGALVLGGRGRRDLMLSQGRRDWPLPDIGIMVLCLAGFGLLAGGLRTLFVVGVEGWSTVGPVPVSHPEGLLWWGSDLYGAALPVLPAHLVLYGALGLVVAALLRSPVPALVLSAALSYVVEVGFGVVRPLFAENGPDGPSAADVWTVAAGETVVVLVAAAALCALALLLARRPD</sequence>
<gene>
    <name evidence="2" type="ORF">KGD84_22140</name>
</gene>
<proteinExistence type="predicted"/>
<feature type="transmembrane region" description="Helical" evidence="1">
    <location>
        <begin position="217"/>
        <end position="243"/>
    </location>
</feature>
<feature type="transmembrane region" description="Helical" evidence="1">
    <location>
        <begin position="60"/>
        <end position="80"/>
    </location>
</feature>
<keyword evidence="1" id="KW-0472">Membrane</keyword>
<accession>A0ABX8BH79</accession>
<name>A0ABX8BH79_9ACTN</name>
<reference evidence="2 3" key="1">
    <citation type="submission" date="2021-05" db="EMBL/GenBank/DDBJ databases">
        <title>Direct Submission.</title>
        <authorList>
            <person name="Li K."/>
            <person name="Gao J."/>
        </authorList>
    </citation>
    <scope>NUCLEOTIDE SEQUENCE [LARGE SCALE GENOMIC DNA]</scope>
    <source>
        <strain evidence="2 3">Mg02</strain>
    </source>
</reference>
<dbReference type="EMBL" id="CP074133">
    <property type="protein sequence ID" value="QUX21130.1"/>
    <property type="molecule type" value="Genomic_DNA"/>
</dbReference>
<evidence type="ECO:0000313" key="2">
    <source>
        <dbReference type="EMBL" id="QUX21130.1"/>
    </source>
</evidence>
<feature type="transmembrane region" description="Helical" evidence="1">
    <location>
        <begin position="183"/>
        <end position="205"/>
    </location>
</feature>
<keyword evidence="1" id="KW-0812">Transmembrane</keyword>
<feature type="transmembrane region" description="Helical" evidence="1">
    <location>
        <begin position="21"/>
        <end position="40"/>
    </location>
</feature>
<evidence type="ECO:0000313" key="3">
    <source>
        <dbReference type="Proteomes" id="UP000676079"/>
    </source>
</evidence>
<evidence type="ECO:0008006" key="4">
    <source>
        <dbReference type="Google" id="ProtNLM"/>
    </source>
</evidence>